<sequence length="231" mass="26794">MASTEPSKKRKHEPSFTDSESMVTFLVGPGDAPKKFIIHKERVCHHSPVLKAAFNGNFIEGETQTYRVEDTSPGAFRMFTRWVYDQDLDLVQLKILDQKQRDVRWEMGEAGHVEDLELAELWVLADKMAMPKLQNFIVRQIVEIRNQCRWVAIRTLPYVYKKTAVGSPLRRLMVSEVAQHGRKHHFNRTDDFPYEFLMDLAKHKIGYLPATKAQQESDVSNFFVSVPNEDI</sequence>
<evidence type="ECO:0000313" key="2">
    <source>
        <dbReference type="EMBL" id="PMD39661.1"/>
    </source>
</evidence>
<dbReference type="PROSITE" id="PS50097">
    <property type="entry name" value="BTB"/>
    <property type="match status" value="1"/>
</dbReference>
<gene>
    <name evidence="2" type="ORF">L207DRAFT_583522</name>
</gene>
<dbReference type="OrthoDB" id="194443at2759"/>
<dbReference type="PANTHER" id="PTHR47843:SF2">
    <property type="entry name" value="BTB DOMAIN-CONTAINING PROTEIN"/>
    <property type="match status" value="1"/>
</dbReference>
<dbReference type="PANTHER" id="PTHR47843">
    <property type="entry name" value="BTB DOMAIN-CONTAINING PROTEIN-RELATED"/>
    <property type="match status" value="1"/>
</dbReference>
<organism evidence="2 3">
    <name type="scientific">Hyaloscypha variabilis (strain UAMH 11265 / GT02V1 / F)</name>
    <name type="common">Meliniomyces variabilis</name>
    <dbReference type="NCBI Taxonomy" id="1149755"/>
    <lineage>
        <taxon>Eukaryota</taxon>
        <taxon>Fungi</taxon>
        <taxon>Dikarya</taxon>
        <taxon>Ascomycota</taxon>
        <taxon>Pezizomycotina</taxon>
        <taxon>Leotiomycetes</taxon>
        <taxon>Helotiales</taxon>
        <taxon>Hyaloscyphaceae</taxon>
        <taxon>Hyaloscypha</taxon>
        <taxon>Hyaloscypha variabilis</taxon>
    </lineage>
</organism>
<evidence type="ECO:0000313" key="3">
    <source>
        <dbReference type="Proteomes" id="UP000235786"/>
    </source>
</evidence>
<dbReference type="InterPro" id="IPR011333">
    <property type="entry name" value="SKP1/BTB/POZ_sf"/>
</dbReference>
<name>A0A2J6RMB1_HYAVF</name>
<dbReference type="Gene3D" id="3.30.710.10">
    <property type="entry name" value="Potassium Channel Kv1.1, Chain A"/>
    <property type="match status" value="1"/>
</dbReference>
<feature type="domain" description="BTB" evidence="1">
    <location>
        <begin position="21"/>
        <end position="92"/>
    </location>
</feature>
<dbReference type="EMBL" id="KZ613946">
    <property type="protein sequence ID" value="PMD39661.1"/>
    <property type="molecule type" value="Genomic_DNA"/>
</dbReference>
<dbReference type="SUPFAM" id="SSF54695">
    <property type="entry name" value="POZ domain"/>
    <property type="match status" value="1"/>
</dbReference>
<dbReference type="Proteomes" id="UP000235786">
    <property type="component" value="Unassembled WGS sequence"/>
</dbReference>
<reference evidence="2 3" key="1">
    <citation type="submission" date="2016-04" db="EMBL/GenBank/DDBJ databases">
        <title>A degradative enzymes factory behind the ericoid mycorrhizal symbiosis.</title>
        <authorList>
            <consortium name="DOE Joint Genome Institute"/>
            <person name="Martino E."/>
            <person name="Morin E."/>
            <person name="Grelet G."/>
            <person name="Kuo A."/>
            <person name="Kohler A."/>
            <person name="Daghino S."/>
            <person name="Barry K."/>
            <person name="Choi C."/>
            <person name="Cichocki N."/>
            <person name="Clum A."/>
            <person name="Copeland A."/>
            <person name="Hainaut M."/>
            <person name="Haridas S."/>
            <person name="Labutti K."/>
            <person name="Lindquist E."/>
            <person name="Lipzen A."/>
            <person name="Khouja H.-R."/>
            <person name="Murat C."/>
            <person name="Ohm R."/>
            <person name="Olson A."/>
            <person name="Spatafora J."/>
            <person name="Veneault-Fourrey C."/>
            <person name="Henrissat B."/>
            <person name="Grigoriev I."/>
            <person name="Martin F."/>
            <person name="Perotto S."/>
        </authorList>
    </citation>
    <scope>NUCLEOTIDE SEQUENCE [LARGE SCALE GENOMIC DNA]</scope>
    <source>
        <strain evidence="2 3">F</strain>
    </source>
</reference>
<keyword evidence="3" id="KW-1185">Reference proteome</keyword>
<accession>A0A2J6RMB1</accession>
<dbReference type="InterPro" id="IPR000210">
    <property type="entry name" value="BTB/POZ_dom"/>
</dbReference>
<dbReference type="Pfam" id="PF00651">
    <property type="entry name" value="BTB"/>
    <property type="match status" value="1"/>
</dbReference>
<protein>
    <recommendedName>
        <fullName evidence="1">BTB domain-containing protein</fullName>
    </recommendedName>
</protein>
<evidence type="ECO:0000259" key="1">
    <source>
        <dbReference type="PROSITE" id="PS50097"/>
    </source>
</evidence>
<dbReference type="AlphaFoldDB" id="A0A2J6RMB1"/>
<proteinExistence type="predicted"/>